<evidence type="ECO:0000313" key="2">
    <source>
        <dbReference type="Proteomes" id="UP001060085"/>
    </source>
</evidence>
<sequence length="245" mass="28538">MDIALAGLREKYSILDEYVLLCPGPDARVCPPPTRSYSMYRELLKSGICFFPHPLVVEALRERIYVLFGHCYFGVLNKWRTESLSSDFFPYVPLLLKRKHACIYAPGELMNSKNVMMRKCNMNCQRVYELEWELEELKSNFALLGNRCQLAKSFHDAKERELADIASKVPSLEKVEDDKERDLQKKLLKHAGLERVLGLVINKEGCLNPYLLKGVYERFIRTTHMRTLFICWMLIVVQKVVQDLI</sequence>
<dbReference type="EMBL" id="CM044705">
    <property type="protein sequence ID" value="KAI5664071.1"/>
    <property type="molecule type" value="Genomic_DNA"/>
</dbReference>
<evidence type="ECO:0000313" key="1">
    <source>
        <dbReference type="EMBL" id="KAI5664071.1"/>
    </source>
</evidence>
<comment type="caution">
    <text evidence="1">The sequence shown here is derived from an EMBL/GenBank/DDBJ whole genome shotgun (WGS) entry which is preliminary data.</text>
</comment>
<accession>A0ACC0ATW6</accession>
<organism evidence="1 2">
    <name type="scientific">Catharanthus roseus</name>
    <name type="common">Madagascar periwinkle</name>
    <name type="synonym">Vinca rosea</name>
    <dbReference type="NCBI Taxonomy" id="4058"/>
    <lineage>
        <taxon>Eukaryota</taxon>
        <taxon>Viridiplantae</taxon>
        <taxon>Streptophyta</taxon>
        <taxon>Embryophyta</taxon>
        <taxon>Tracheophyta</taxon>
        <taxon>Spermatophyta</taxon>
        <taxon>Magnoliopsida</taxon>
        <taxon>eudicotyledons</taxon>
        <taxon>Gunneridae</taxon>
        <taxon>Pentapetalae</taxon>
        <taxon>asterids</taxon>
        <taxon>lamiids</taxon>
        <taxon>Gentianales</taxon>
        <taxon>Apocynaceae</taxon>
        <taxon>Rauvolfioideae</taxon>
        <taxon>Vinceae</taxon>
        <taxon>Catharanthinae</taxon>
        <taxon>Catharanthus</taxon>
    </lineage>
</organism>
<name>A0ACC0ATW6_CATRO</name>
<protein>
    <submittedName>
        <fullName evidence="1">Uncharacterized protein</fullName>
    </submittedName>
</protein>
<keyword evidence="2" id="KW-1185">Reference proteome</keyword>
<proteinExistence type="predicted"/>
<gene>
    <name evidence="1" type="ORF">M9H77_23394</name>
</gene>
<reference evidence="2" key="1">
    <citation type="journal article" date="2023" name="Nat. Plants">
        <title>Single-cell RNA sequencing provides a high-resolution roadmap for understanding the multicellular compartmentation of specialized metabolism.</title>
        <authorList>
            <person name="Sun S."/>
            <person name="Shen X."/>
            <person name="Li Y."/>
            <person name="Li Y."/>
            <person name="Wang S."/>
            <person name="Li R."/>
            <person name="Zhang H."/>
            <person name="Shen G."/>
            <person name="Guo B."/>
            <person name="Wei J."/>
            <person name="Xu J."/>
            <person name="St-Pierre B."/>
            <person name="Chen S."/>
            <person name="Sun C."/>
        </authorList>
    </citation>
    <scope>NUCLEOTIDE SEQUENCE [LARGE SCALE GENOMIC DNA]</scope>
</reference>
<dbReference type="Proteomes" id="UP001060085">
    <property type="component" value="Linkage Group LG05"/>
</dbReference>